<name>A0ABS4TWU3_9PSEU</name>
<dbReference type="Pfam" id="PF04984">
    <property type="entry name" value="Phage_sheath_1"/>
    <property type="match status" value="1"/>
</dbReference>
<dbReference type="PANTHER" id="PTHR35861:SF1">
    <property type="entry name" value="PHAGE TAIL SHEATH PROTEIN"/>
    <property type="match status" value="1"/>
</dbReference>
<comment type="similarity">
    <text evidence="1">Belongs to the myoviridae tail sheath protein family.</text>
</comment>
<accession>A0ABS4TWU3</accession>
<evidence type="ECO:0000256" key="1">
    <source>
        <dbReference type="ARBA" id="ARBA00008005"/>
    </source>
</evidence>
<dbReference type="InterPro" id="IPR035089">
    <property type="entry name" value="Phage_sheath_subtilisin"/>
</dbReference>
<comment type="caution">
    <text evidence="5">The sequence shown here is derived from an EMBL/GenBank/DDBJ whole genome shotgun (WGS) entry which is preliminary data.</text>
</comment>
<organism evidence="5 6">
    <name type="scientific">Kibdelosporangium banguiense</name>
    <dbReference type="NCBI Taxonomy" id="1365924"/>
    <lineage>
        <taxon>Bacteria</taxon>
        <taxon>Bacillati</taxon>
        <taxon>Actinomycetota</taxon>
        <taxon>Actinomycetes</taxon>
        <taxon>Pseudonocardiales</taxon>
        <taxon>Pseudonocardiaceae</taxon>
        <taxon>Kibdelosporangium</taxon>
    </lineage>
</organism>
<evidence type="ECO:0000259" key="3">
    <source>
        <dbReference type="Pfam" id="PF04984"/>
    </source>
</evidence>
<feature type="domain" description="Tail sheath protein subtilisin-like" evidence="3">
    <location>
        <begin position="242"/>
        <end position="413"/>
    </location>
</feature>
<dbReference type="InterPro" id="IPR052042">
    <property type="entry name" value="Tail_sheath_structural"/>
</dbReference>
<evidence type="ECO:0000256" key="2">
    <source>
        <dbReference type="SAM" id="MobiDB-lite"/>
    </source>
</evidence>
<keyword evidence="6" id="KW-1185">Reference proteome</keyword>
<dbReference type="EMBL" id="JAGINW010000001">
    <property type="protein sequence ID" value="MBP2328870.1"/>
    <property type="molecule type" value="Genomic_DNA"/>
</dbReference>
<proteinExistence type="inferred from homology"/>
<evidence type="ECO:0000259" key="4">
    <source>
        <dbReference type="Pfam" id="PF17482"/>
    </source>
</evidence>
<dbReference type="RefSeq" id="WP_209645772.1">
    <property type="nucleotide sequence ID" value="NZ_JAGINW010000001.1"/>
</dbReference>
<dbReference type="PANTHER" id="PTHR35861">
    <property type="match status" value="1"/>
</dbReference>
<feature type="domain" description="Tail sheath protein C-terminal" evidence="4">
    <location>
        <begin position="416"/>
        <end position="521"/>
    </location>
</feature>
<evidence type="ECO:0000313" key="5">
    <source>
        <dbReference type="EMBL" id="MBP2328870.1"/>
    </source>
</evidence>
<reference evidence="5 6" key="1">
    <citation type="submission" date="2021-03" db="EMBL/GenBank/DDBJ databases">
        <title>Sequencing the genomes of 1000 actinobacteria strains.</title>
        <authorList>
            <person name="Klenk H.-P."/>
        </authorList>
    </citation>
    <scope>NUCLEOTIDE SEQUENCE [LARGE SCALE GENOMIC DNA]</scope>
    <source>
        <strain evidence="5 6">DSM 46670</strain>
    </source>
</reference>
<dbReference type="Proteomes" id="UP001519332">
    <property type="component" value="Unassembled WGS sequence"/>
</dbReference>
<dbReference type="InterPro" id="IPR020287">
    <property type="entry name" value="Tail_sheath_C"/>
</dbReference>
<protein>
    <submittedName>
        <fullName evidence="5">Phage tail sheath protein FI</fullName>
    </submittedName>
</protein>
<gene>
    <name evidence="5" type="ORF">JOF56_009255</name>
</gene>
<sequence length="529" mass="56815">MPEYLSPGTYVEELPSDVLPIQGVSTSTAGFAGLTERGPTHATLVTSWPEYQRWYGGILDPAQSYLPIAVQGFFTNGGQRLFVARVVAQSATATTATLTLPADGDAAPTVTAAGPGGWGGRVYVRVIPATRNTNGFRLQVAYYRGKPPDPFDPVKSPPTVSEDYDELGADPHAGRYAAGVVNAASHLISLAWPPGRTPSPPSQGDWTPLAVDADDPSVKPTASDFQGQDGADGGAPTGLEALAAVDEVAILAVPDAVNTALITDDAERGTIVGNVLDQCEKLKDRFAILDVGPGEADVAKIATKYVGRRSDYAAIYYPHLRILDPATRAPILVPPSGFVAGIYANNDVSRGVHKAPANYQVQGILTRDVQPGVGPLEFAISKGQHDILNPQGVNVIRDFRATGQGIRVWGARTIASQPDWTYINVRRLFTYVEESVERSLQWVVFEPNSEPTWARLRRTVDTFLEQVWRDGALMGSTRQAAYFVRCDNSTMSADDILNGRLICLIGLAAVRPAEFVVLRFSQKTIEATA</sequence>
<dbReference type="Pfam" id="PF17482">
    <property type="entry name" value="Phage_sheath_1C"/>
    <property type="match status" value="1"/>
</dbReference>
<evidence type="ECO:0000313" key="6">
    <source>
        <dbReference type="Proteomes" id="UP001519332"/>
    </source>
</evidence>
<dbReference type="Gene3D" id="3.40.50.11780">
    <property type="match status" value="2"/>
</dbReference>
<feature type="region of interest" description="Disordered" evidence="2">
    <location>
        <begin position="194"/>
        <end position="235"/>
    </location>
</feature>